<organism evidence="2 3">
    <name type="scientific">Candidatus Lambdaproteobacteria bacterium RIFOXYD2_FULL_50_16</name>
    <dbReference type="NCBI Taxonomy" id="1817772"/>
    <lineage>
        <taxon>Bacteria</taxon>
        <taxon>Pseudomonadati</taxon>
        <taxon>Pseudomonadota</taxon>
        <taxon>Candidatus Lambdaproteobacteria</taxon>
    </lineage>
</organism>
<dbReference type="Pfam" id="PF08818">
    <property type="entry name" value="DUF1801"/>
    <property type="match status" value="1"/>
</dbReference>
<protein>
    <recommendedName>
        <fullName evidence="1">YdhG-like domain-containing protein</fullName>
    </recommendedName>
</protein>
<dbReference type="EMBL" id="MFNE01000032">
    <property type="protein sequence ID" value="OGG94875.1"/>
    <property type="molecule type" value="Genomic_DNA"/>
</dbReference>
<evidence type="ECO:0000313" key="3">
    <source>
        <dbReference type="Proteomes" id="UP000178449"/>
    </source>
</evidence>
<dbReference type="InterPro" id="IPR014922">
    <property type="entry name" value="YdhG-like"/>
</dbReference>
<dbReference type="AlphaFoldDB" id="A0A1F6G9T9"/>
<gene>
    <name evidence="2" type="ORF">A2527_05065</name>
</gene>
<dbReference type="SUPFAM" id="SSF159888">
    <property type="entry name" value="YdhG-like"/>
    <property type="match status" value="1"/>
</dbReference>
<evidence type="ECO:0000259" key="1">
    <source>
        <dbReference type="Pfam" id="PF08818"/>
    </source>
</evidence>
<reference evidence="2 3" key="1">
    <citation type="journal article" date="2016" name="Nat. Commun.">
        <title>Thousands of microbial genomes shed light on interconnected biogeochemical processes in an aquifer system.</title>
        <authorList>
            <person name="Anantharaman K."/>
            <person name="Brown C.T."/>
            <person name="Hug L.A."/>
            <person name="Sharon I."/>
            <person name="Castelle C.J."/>
            <person name="Probst A.J."/>
            <person name="Thomas B.C."/>
            <person name="Singh A."/>
            <person name="Wilkins M.J."/>
            <person name="Karaoz U."/>
            <person name="Brodie E.L."/>
            <person name="Williams K.H."/>
            <person name="Hubbard S.S."/>
            <person name="Banfield J.F."/>
        </authorList>
    </citation>
    <scope>NUCLEOTIDE SEQUENCE [LARGE SCALE GENOMIC DNA]</scope>
</reference>
<dbReference type="STRING" id="1817772.A2527_05065"/>
<feature type="domain" description="YdhG-like" evidence="1">
    <location>
        <begin position="22"/>
        <end position="117"/>
    </location>
</feature>
<evidence type="ECO:0000313" key="2">
    <source>
        <dbReference type="EMBL" id="OGG94875.1"/>
    </source>
</evidence>
<name>A0A1F6G9T9_9PROT</name>
<dbReference type="Gene3D" id="3.90.1150.200">
    <property type="match status" value="1"/>
</dbReference>
<proteinExistence type="predicted"/>
<comment type="caution">
    <text evidence="2">The sequence shown here is derived from an EMBL/GenBank/DDBJ whole genome shotgun (WGS) entry which is preliminary data.</text>
</comment>
<sequence length="123" mass="14412">MTEKRHYKTFDEYVLDQPKASQEALAQLRAIILEVIPEAEELINYNIPAFALTKGAKREHQIMIAGYKKHVGLYPHPTTIEHFQDQLRPYKNAKGSVQFPLHEPLPKELIQRMIQYRMQRITA</sequence>
<accession>A0A1F6G9T9</accession>
<dbReference type="Proteomes" id="UP000178449">
    <property type="component" value="Unassembled WGS sequence"/>
</dbReference>